<sequence>MTNSGGISMLNGMYGFSALLVRGLLANRYQYSLYYEDVREKMDKTSNKKTR</sequence>
<evidence type="ECO:0000313" key="3">
    <source>
        <dbReference type="Proteomes" id="UP001296921"/>
    </source>
</evidence>
<keyword evidence="1" id="KW-1133">Transmembrane helix</keyword>
<dbReference type="Proteomes" id="UP001296921">
    <property type="component" value="Unassembled WGS sequence"/>
</dbReference>
<organism evidence="2 3">
    <name type="scientific">Limnobaculum allomyrinae</name>
    <dbReference type="NCBI Taxonomy" id="2791986"/>
    <lineage>
        <taxon>Bacteria</taxon>
        <taxon>Pseudomonadati</taxon>
        <taxon>Pseudomonadota</taxon>
        <taxon>Gammaproteobacteria</taxon>
        <taxon>Enterobacterales</taxon>
        <taxon>Budviciaceae</taxon>
        <taxon>Limnobaculum</taxon>
    </lineage>
</organism>
<dbReference type="EMBL" id="JADRCR010000014">
    <property type="protein sequence ID" value="MBK5145741.1"/>
    <property type="molecule type" value="Genomic_DNA"/>
</dbReference>
<name>A0ABS1IW60_9GAMM</name>
<comment type="caution">
    <text evidence="2">The sequence shown here is derived from an EMBL/GenBank/DDBJ whole genome shotgun (WGS) entry which is preliminary data.</text>
</comment>
<accession>A0ABS1IW60</accession>
<evidence type="ECO:0000256" key="1">
    <source>
        <dbReference type="SAM" id="Phobius"/>
    </source>
</evidence>
<keyword evidence="1" id="KW-0812">Transmembrane</keyword>
<protein>
    <submittedName>
        <fullName evidence="2">Uncharacterized protein</fullName>
    </submittedName>
</protein>
<feature type="transmembrane region" description="Helical" evidence="1">
    <location>
        <begin position="6"/>
        <end position="25"/>
    </location>
</feature>
<gene>
    <name evidence="2" type="ORF">I2494_18875</name>
</gene>
<dbReference type="RefSeq" id="WP_218468487.1">
    <property type="nucleotide sequence ID" value="NZ_JADRCR010000014.1"/>
</dbReference>
<proteinExistence type="predicted"/>
<keyword evidence="1" id="KW-0472">Membrane</keyword>
<evidence type="ECO:0000313" key="2">
    <source>
        <dbReference type="EMBL" id="MBK5145741.1"/>
    </source>
</evidence>
<keyword evidence="3" id="KW-1185">Reference proteome</keyword>
<reference evidence="2 3" key="1">
    <citation type="submission" date="2020-11" db="EMBL/GenBank/DDBJ databases">
        <title>Insectihabitans protaetiae gen. nov. sp. nov. and Insectihabitans allomyrinae sp. nov., isolated from larvae of Protaetia brevitarsis seulensis and Allomyrina dichotoma, respectively.</title>
        <authorList>
            <person name="Lee S.D."/>
            <person name="Byeon Y.-S."/>
            <person name="Kim S.-M."/>
            <person name="Yang H.L."/>
            <person name="Kim I.S."/>
        </authorList>
    </citation>
    <scope>NUCLEOTIDE SEQUENCE [LARGE SCALE GENOMIC DNA]</scope>
    <source>
        <strain evidence="2 3">BWR-B9</strain>
    </source>
</reference>